<dbReference type="Proteomes" id="UP001607302">
    <property type="component" value="Unassembled WGS sequence"/>
</dbReference>
<evidence type="ECO:0000313" key="2">
    <source>
        <dbReference type="EMBL" id="KAL2717829.1"/>
    </source>
</evidence>
<gene>
    <name evidence="2" type="ORF">V1478_011705</name>
</gene>
<reference evidence="2 3" key="1">
    <citation type="journal article" date="2024" name="Ann. Entomol. Soc. Am.">
        <title>Genomic analyses of the southern and eastern yellowjacket wasps (Hymenoptera: Vespidae) reveal evolutionary signatures of social life.</title>
        <authorList>
            <person name="Catto M.A."/>
            <person name="Caine P.B."/>
            <person name="Orr S.E."/>
            <person name="Hunt B.G."/>
            <person name="Goodisman M.A.D."/>
        </authorList>
    </citation>
    <scope>NUCLEOTIDE SEQUENCE [LARGE SCALE GENOMIC DNA]</scope>
    <source>
        <strain evidence="2">233</strain>
        <tissue evidence="2">Head and thorax</tissue>
    </source>
</reference>
<sequence length="181" mass="20236">MVLAHRDGPEFPSRKRGRRIPDTEAKVVEKRPPHRNHLKGSPNSFTLVIFLPSKHKFQSDREIRETLNRRTLSLSPRRSSRPYENLIKPRLYVEIEVYEDEESTEEERDGDAGDGASSSATATGAAVLPVPVVRAYIHGDSARCAVTVLGRETAKPKLLASFSIKGLWINCESNTIEINSS</sequence>
<dbReference type="EMBL" id="JAUDFV010000152">
    <property type="protein sequence ID" value="KAL2717829.1"/>
    <property type="molecule type" value="Genomic_DNA"/>
</dbReference>
<dbReference type="AlphaFoldDB" id="A0ABD2AB35"/>
<evidence type="ECO:0000313" key="3">
    <source>
        <dbReference type="Proteomes" id="UP001607302"/>
    </source>
</evidence>
<keyword evidence="3" id="KW-1185">Reference proteome</keyword>
<comment type="caution">
    <text evidence="2">The sequence shown here is derived from an EMBL/GenBank/DDBJ whole genome shotgun (WGS) entry which is preliminary data.</text>
</comment>
<proteinExistence type="predicted"/>
<name>A0ABD2AB35_VESSQ</name>
<evidence type="ECO:0000256" key="1">
    <source>
        <dbReference type="SAM" id="MobiDB-lite"/>
    </source>
</evidence>
<feature type="region of interest" description="Disordered" evidence="1">
    <location>
        <begin position="99"/>
        <end position="121"/>
    </location>
</feature>
<feature type="region of interest" description="Disordered" evidence="1">
    <location>
        <begin position="1"/>
        <end position="24"/>
    </location>
</feature>
<accession>A0ABD2AB35</accession>
<organism evidence="2 3">
    <name type="scientific">Vespula squamosa</name>
    <name type="common">Southern yellow jacket</name>
    <name type="synonym">Wasp</name>
    <dbReference type="NCBI Taxonomy" id="30214"/>
    <lineage>
        <taxon>Eukaryota</taxon>
        <taxon>Metazoa</taxon>
        <taxon>Ecdysozoa</taxon>
        <taxon>Arthropoda</taxon>
        <taxon>Hexapoda</taxon>
        <taxon>Insecta</taxon>
        <taxon>Pterygota</taxon>
        <taxon>Neoptera</taxon>
        <taxon>Endopterygota</taxon>
        <taxon>Hymenoptera</taxon>
        <taxon>Apocrita</taxon>
        <taxon>Aculeata</taxon>
        <taxon>Vespoidea</taxon>
        <taxon>Vespidae</taxon>
        <taxon>Vespinae</taxon>
        <taxon>Vespula</taxon>
    </lineage>
</organism>
<protein>
    <submittedName>
        <fullName evidence="2">Uncharacterized protein</fullName>
    </submittedName>
</protein>
<feature type="compositionally biased region" description="Acidic residues" evidence="1">
    <location>
        <begin position="99"/>
        <end position="109"/>
    </location>
</feature>